<name>A0ABN6SAG9_9BIFI</name>
<protein>
    <submittedName>
        <fullName evidence="1">Uncharacterized protein</fullName>
    </submittedName>
</protein>
<keyword evidence="2" id="KW-1185">Reference proteome</keyword>
<dbReference type="EMBL" id="AP026798">
    <property type="protein sequence ID" value="BDR52126.1"/>
    <property type="molecule type" value="Genomic_DNA"/>
</dbReference>
<evidence type="ECO:0000313" key="2">
    <source>
        <dbReference type="Proteomes" id="UP001321766"/>
    </source>
</evidence>
<evidence type="ECO:0000313" key="1">
    <source>
        <dbReference type="EMBL" id="BDR52126.1"/>
    </source>
</evidence>
<proteinExistence type="predicted"/>
<dbReference type="Proteomes" id="UP001321766">
    <property type="component" value="Chromosome"/>
</dbReference>
<gene>
    <name evidence="1" type="ORF">KIM372_00330</name>
</gene>
<reference evidence="1 2" key="1">
    <citation type="journal article" date="2023" name="Microbiol. Spectr.">
        <title>Symbiosis of Carpenter Bees with Uncharacterized Lactic Acid Bacteria Showing NAD Auxotrophy.</title>
        <authorList>
            <person name="Kawasaki S."/>
            <person name="Ozawa K."/>
            <person name="Mori T."/>
            <person name="Yamamoto A."/>
            <person name="Ito M."/>
            <person name="Ohkuma M."/>
            <person name="Sakamoto M."/>
            <person name="Matsutani M."/>
        </authorList>
    </citation>
    <scope>NUCLEOTIDE SEQUENCE [LARGE SCALE GENOMIC DNA]</scope>
    <source>
        <strain evidence="1 2">Kim37-2</strain>
    </source>
</reference>
<accession>A0ABN6SAG9</accession>
<sequence length="67" mass="7557">MMMTQTMIEPYLRAHRHDVLSYKVLIRAGADPDEIRRLTGLPEGVDVAGLYAHGDFLLRVWLGLYGG</sequence>
<organism evidence="1 2">
    <name type="scientific">Bombiscardovia nodaiensis</name>
    <dbReference type="NCBI Taxonomy" id="2932181"/>
    <lineage>
        <taxon>Bacteria</taxon>
        <taxon>Bacillati</taxon>
        <taxon>Actinomycetota</taxon>
        <taxon>Actinomycetes</taxon>
        <taxon>Bifidobacteriales</taxon>
        <taxon>Bifidobacteriaceae</taxon>
        <taxon>Bombiscardovia</taxon>
    </lineage>
</organism>